<comment type="catalytic activity">
    <reaction evidence="3">
        <text>cytidine(34) in elongator tRNA(Met) + acetate + ATP = N(4)-acetylcytidine(34) in elongator tRNA(Met) + AMP + diphosphate</text>
        <dbReference type="Rhea" id="RHEA:58144"/>
        <dbReference type="Rhea" id="RHEA-COMP:10693"/>
        <dbReference type="Rhea" id="RHEA-COMP:10694"/>
        <dbReference type="ChEBI" id="CHEBI:30089"/>
        <dbReference type="ChEBI" id="CHEBI:30616"/>
        <dbReference type="ChEBI" id="CHEBI:33019"/>
        <dbReference type="ChEBI" id="CHEBI:74900"/>
        <dbReference type="ChEBI" id="CHEBI:82748"/>
        <dbReference type="ChEBI" id="CHEBI:456215"/>
    </reaction>
</comment>
<feature type="binding site" evidence="3">
    <location>
        <position position="162"/>
    </location>
    <ligand>
        <name>ATP</name>
        <dbReference type="ChEBI" id="CHEBI:30616"/>
    </ligand>
</feature>
<feature type="binding site" evidence="3">
    <location>
        <begin position="7"/>
        <end position="20"/>
    </location>
    <ligand>
        <name>ATP</name>
        <dbReference type="ChEBI" id="CHEBI:30616"/>
    </ligand>
</feature>
<dbReference type="EC" id="6.3.4.-" evidence="3"/>
<proteinExistence type="inferred from homology"/>
<dbReference type="GO" id="GO:0005524">
    <property type="term" value="F:ATP binding"/>
    <property type="evidence" value="ECO:0007669"/>
    <property type="project" value="UniProtKB-KW"/>
</dbReference>
<keyword evidence="3" id="KW-0963">Cytoplasm</keyword>
<dbReference type="Gene3D" id="3.40.50.620">
    <property type="entry name" value="HUPs"/>
    <property type="match status" value="1"/>
</dbReference>
<protein>
    <recommendedName>
        <fullName evidence="3">tRNA(Met) cytidine acetate ligase</fullName>
        <ecNumber evidence="3">6.3.4.-</ecNumber>
    </recommendedName>
</protein>
<dbReference type="GO" id="GO:0000049">
    <property type="term" value="F:tRNA binding"/>
    <property type="evidence" value="ECO:0007669"/>
    <property type="project" value="UniProtKB-KW"/>
</dbReference>
<dbReference type="Proteomes" id="UP000242310">
    <property type="component" value="Unassembled WGS sequence"/>
</dbReference>
<dbReference type="GO" id="GO:0005737">
    <property type="term" value="C:cytoplasm"/>
    <property type="evidence" value="ECO:0007669"/>
    <property type="project" value="UniProtKB-SubCell"/>
</dbReference>
<dbReference type="GO" id="GO:0016879">
    <property type="term" value="F:ligase activity, forming carbon-nitrogen bonds"/>
    <property type="evidence" value="ECO:0007669"/>
    <property type="project" value="UniProtKB-UniRule"/>
</dbReference>
<comment type="similarity">
    <text evidence="3">Belongs to the TmcAL family.</text>
</comment>
<feature type="binding site" evidence="3">
    <location>
        <position position="101"/>
    </location>
    <ligand>
        <name>ATP</name>
        <dbReference type="ChEBI" id="CHEBI:30616"/>
    </ligand>
</feature>
<dbReference type="RefSeq" id="WP_181315205.1">
    <property type="nucleotide sequence ID" value="NZ_PYAV01000002.1"/>
</dbReference>
<dbReference type="HAMAP" id="MF_01539">
    <property type="entry name" value="TmcAL"/>
    <property type="match status" value="1"/>
</dbReference>
<dbReference type="InterPro" id="IPR014729">
    <property type="entry name" value="Rossmann-like_a/b/a_fold"/>
</dbReference>
<comment type="function">
    <text evidence="3">Catalyzes the formation of N(4)-acetylcytidine (ac(4)C) at the wobble position of elongator tRNA(Met), using acetate and ATP as substrates. First activates an acetate ion to form acetyladenylate (Ac-AMP) and then transfers the acetyl group to tRNA to form ac(4)C34.</text>
</comment>
<dbReference type="PANTHER" id="PTHR37825">
    <property type="entry name" value="TRNA(MET) CYTIDINE ACETATE LIGASE"/>
    <property type="match status" value="1"/>
</dbReference>
<keyword evidence="3" id="KW-0820">tRNA-binding</keyword>
<keyword evidence="3" id="KW-0067">ATP-binding</keyword>
<sequence length="406" mass="46212">MNITGVIVEYNPFHNGHLYHLQKTRETTKADILVAVMSGSFLQRGEPALIHKRSRTRMALAGGADLVVELPYTFSTQHASYFADGAVRILADLGVDTICFGSEQGRIQPFYDLLHFMKAHNNQYQTAIQKQVQIGISYPEAASRAFHSLQPPEGLPDLSQPNNILGFHYMKAIDHRKPSMKAATIQRQGAGYHDAGAKNGIKSATGIRLMLSEGEDFQETAPFLPETSFSELQKGLLMTWENYYPFLQHLLTTQPPDWLQRIYEVEEGLENRAAHAARQAQSFHEWMQRVKTKRYTWTRLQRMAVHILTQTTKAEMNEAMNTDAPTRLLGMNEAGQAYLKMIRHTTAQPIKTNRGQADSAREHLDDKADLTYWLPLTGTERIRAYQQAFAETPVRYERTTQIFKNE</sequence>
<evidence type="ECO:0000256" key="3">
    <source>
        <dbReference type="HAMAP-Rule" id="MF_01539"/>
    </source>
</evidence>
<dbReference type="PANTHER" id="PTHR37825:SF1">
    <property type="entry name" value="TRNA(MET) CYTIDINE ACETATE LIGASE"/>
    <property type="match status" value="1"/>
</dbReference>
<keyword evidence="3" id="KW-0547">Nucleotide-binding</keyword>
<accession>A0A2P8HX32</accession>
<keyword evidence="4" id="KW-0808">Transferase</keyword>
<organism evidence="4 5">
    <name type="scientific">Salsuginibacillus halophilus</name>
    <dbReference type="NCBI Taxonomy" id="517424"/>
    <lineage>
        <taxon>Bacteria</taxon>
        <taxon>Bacillati</taxon>
        <taxon>Bacillota</taxon>
        <taxon>Bacilli</taxon>
        <taxon>Bacillales</taxon>
        <taxon>Bacillaceae</taxon>
        <taxon>Salsuginibacillus</taxon>
    </lineage>
</organism>
<dbReference type="SUPFAM" id="SSF52374">
    <property type="entry name" value="Nucleotidylyl transferase"/>
    <property type="match status" value="1"/>
</dbReference>
<reference evidence="4 5" key="1">
    <citation type="submission" date="2018-03" db="EMBL/GenBank/DDBJ databases">
        <title>Genomic Encyclopedia of Type Strains, Phase III (KMG-III): the genomes of soil and plant-associated and newly described type strains.</title>
        <authorList>
            <person name="Whitman W."/>
        </authorList>
    </citation>
    <scope>NUCLEOTIDE SEQUENCE [LARGE SCALE GENOMIC DNA]</scope>
    <source>
        <strain evidence="4 5">CGMCC 1.07653</strain>
    </source>
</reference>
<evidence type="ECO:0000313" key="5">
    <source>
        <dbReference type="Proteomes" id="UP000242310"/>
    </source>
</evidence>
<name>A0A2P8HX32_9BACI</name>
<evidence type="ECO:0000256" key="2">
    <source>
        <dbReference type="ARBA" id="ARBA00022694"/>
    </source>
</evidence>
<dbReference type="EMBL" id="PYAV01000002">
    <property type="protein sequence ID" value="PSL50786.1"/>
    <property type="molecule type" value="Genomic_DNA"/>
</dbReference>
<comment type="subcellular location">
    <subcellularLocation>
        <location evidence="3">Cytoplasm</location>
    </subcellularLocation>
</comment>
<dbReference type="InterPro" id="IPR008513">
    <property type="entry name" value="tRNA(Met)_cyd_acetate_ligase"/>
</dbReference>
<feature type="binding site" evidence="3">
    <location>
        <position position="187"/>
    </location>
    <ligand>
        <name>ATP</name>
        <dbReference type="ChEBI" id="CHEBI:30616"/>
    </ligand>
</feature>
<gene>
    <name evidence="3" type="primary">tmcAL</name>
    <name evidence="4" type="ORF">B0H94_10262</name>
</gene>
<comment type="caution">
    <text evidence="4">The sequence shown here is derived from an EMBL/GenBank/DDBJ whole genome shotgun (WGS) entry which is preliminary data.</text>
</comment>
<keyword evidence="5" id="KW-1185">Reference proteome</keyword>
<keyword evidence="1 3" id="KW-0436">Ligase</keyword>
<comment type="caution">
    <text evidence="3">Lacks conserved residue(s) required for the propagation of feature annotation.</text>
</comment>
<evidence type="ECO:0000313" key="4">
    <source>
        <dbReference type="EMBL" id="PSL50786.1"/>
    </source>
</evidence>
<dbReference type="GO" id="GO:0006400">
    <property type="term" value="P:tRNA modification"/>
    <property type="evidence" value="ECO:0007669"/>
    <property type="project" value="UniProtKB-UniRule"/>
</dbReference>
<keyword evidence="3" id="KW-0694">RNA-binding</keyword>
<keyword evidence="2 3" id="KW-0819">tRNA processing</keyword>
<dbReference type="AlphaFoldDB" id="A0A2P8HX32"/>
<dbReference type="GO" id="GO:0016740">
    <property type="term" value="F:transferase activity"/>
    <property type="evidence" value="ECO:0007669"/>
    <property type="project" value="UniProtKB-KW"/>
</dbReference>
<dbReference type="NCBIfam" id="NF010191">
    <property type="entry name" value="PRK13670.1"/>
    <property type="match status" value="1"/>
</dbReference>
<evidence type="ECO:0000256" key="1">
    <source>
        <dbReference type="ARBA" id="ARBA00022598"/>
    </source>
</evidence>
<dbReference type="Pfam" id="PF05636">
    <property type="entry name" value="HIGH_NTase1"/>
    <property type="match status" value="1"/>
</dbReference>